<dbReference type="Pfam" id="PF25562">
    <property type="entry name" value="CNBH_CNNM2_C"/>
    <property type="match status" value="1"/>
</dbReference>
<evidence type="ECO:0000256" key="3">
    <source>
        <dbReference type="ARBA" id="ARBA00022692"/>
    </source>
</evidence>
<dbReference type="SUPFAM" id="SSF54631">
    <property type="entry name" value="CBS-domain pair"/>
    <property type="match status" value="1"/>
</dbReference>
<feature type="transmembrane region" description="Helical" evidence="10">
    <location>
        <begin position="96"/>
        <end position="117"/>
    </location>
</feature>
<evidence type="ECO:0000256" key="6">
    <source>
        <dbReference type="ARBA" id="ARBA00023136"/>
    </source>
</evidence>
<dbReference type="InterPro" id="IPR002550">
    <property type="entry name" value="CNNM"/>
</dbReference>
<comment type="caution">
    <text evidence="13">The sequence shown here is derived from an EMBL/GenBank/DDBJ whole genome shotgun (WGS) entry which is preliminary data.</text>
</comment>
<gene>
    <name evidence="13" type="ORF">RF11_12658</name>
</gene>
<feature type="domain" description="CNNM transmembrane" evidence="12">
    <location>
        <begin position="34"/>
        <end position="212"/>
    </location>
</feature>
<dbReference type="GO" id="GO:0008340">
    <property type="term" value="P:determination of adult lifespan"/>
    <property type="evidence" value="ECO:0007669"/>
    <property type="project" value="UniProtKB-ARBA"/>
</dbReference>
<feature type="region of interest" description="Disordered" evidence="9">
    <location>
        <begin position="548"/>
        <end position="587"/>
    </location>
</feature>
<feature type="compositionally biased region" description="Basic and acidic residues" evidence="9">
    <location>
        <begin position="548"/>
        <end position="558"/>
    </location>
</feature>
<dbReference type="Pfam" id="PF00571">
    <property type="entry name" value="CBS"/>
    <property type="match status" value="1"/>
</dbReference>
<evidence type="ECO:0000256" key="5">
    <source>
        <dbReference type="ARBA" id="ARBA00022989"/>
    </source>
</evidence>
<evidence type="ECO:0000256" key="1">
    <source>
        <dbReference type="ARBA" id="ARBA00004141"/>
    </source>
</evidence>
<evidence type="ECO:0000259" key="12">
    <source>
        <dbReference type="PROSITE" id="PS51846"/>
    </source>
</evidence>
<dbReference type="PANTHER" id="PTHR12064:SF94">
    <property type="entry name" value="UNEXTENDED PROTEIN"/>
    <property type="match status" value="1"/>
</dbReference>
<comment type="subcellular location">
    <subcellularLocation>
        <location evidence="1">Membrane</location>
        <topology evidence="1">Multi-pass membrane protein</topology>
    </subcellularLocation>
</comment>
<dbReference type="InterPro" id="IPR046342">
    <property type="entry name" value="CBS_dom_sf"/>
</dbReference>
<dbReference type="InterPro" id="IPR000644">
    <property type="entry name" value="CBS_dom"/>
</dbReference>
<name>A0A0C2N080_THEKT</name>
<evidence type="ECO:0000256" key="10">
    <source>
        <dbReference type="SAM" id="Phobius"/>
    </source>
</evidence>
<dbReference type="AlphaFoldDB" id="A0A0C2N080"/>
<evidence type="ECO:0000256" key="7">
    <source>
        <dbReference type="PROSITE-ProRule" id="PRU00703"/>
    </source>
</evidence>
<evidence type="ECO:0000313" key="13">
    <source>
        <dbReference type="EMBL" id="KII69775.1"/>
    </source>
</evidence>
<feature type="transmembrane region" description="Helical" evidence="10">
    <location>
        <begin position="34"/>
        <end position="58"/>
    </location>
</feature>
<keyword evidence="5 8" id="KW-1133">Transmembrane helix</keyword>
<dbReference type="PROSITE" id="PS51371">
    <property type="entry name" value="CBS"/>
    <property type="match status" value="1"/>
</dbReference>
<sequence length="602" mass="67701">MNKLLYFCLETVQDEKAVYRHQGDVSIMLRKPHISIPLGLTILFSFFLIILSGLFSGLNIGLMSLTTRELNLIISTGSSSERKNAKAVLPLRNQGNVLLCAILFGNTIANSATAVLLEKLTSGPVAVAITTIAIVIFGEVIPQSICARYGLLIGAKTRYFTWSVICLTCPVCYPLGKLLDFVIGNDTPTVYNRLQLLEVVKQNAEGNLEADEACIIYGALKFKSITVSEIMTPIDQCYMVDTNSILDFKTVNEIMQSGYSRIPVFDEKRTNITGLLHIKDLAFIDPDDMIPLMSVVNFYNHPLIKVDHLTKLDVVFKQFKGGLAHLGIAVKLVQQDGQALDEAVGVVTLEDIIEEILQSEICDETDLSDMKAEAQNKDYYRSINKHQVRQFFLSYQPAVPELTQNMLLSLCQFMSTAIPCFGPEYITTDILSRLIAHRGVAMKTEMIDDFYLYRKDVLADYFILIVEGRVEVIVGSEKMTFNQGPFSYYGHLFLQQFSDHFPKVPRSDKSRMTFSPDFTVRILSDVVYLRINLSMYLLAMEASRIERTKKQNQEKTDDVWSEVVETTPQLDTQQPDPPPSPFEPDIILVDNSGTVIRQHTTS</sequence>
<feature type="transmembrane region" description="Helical" evidence="10">
    <location>
        <begin position="123"/>
        <end position="147"/>
    </location>
</feature>
<evidence type="ECO:0000256" key="2">
    <source>
        <dbReference type="ARBA" id="ARBA00010484"/>
    </source>
</evidence>
<evidence type="ECO:0000256" key="9">
    <source>
        <dbReference type="SAM" id="MobiDB-lite"/>
    </source>
</evidence>
<dbReference type="Gene3D" id="3.10.580.10">
    <property type="entry name" value="CBS-domain"/>
    <property type="match status" value="1"/>
</dbReference>
<dbReference type="PROSITE" id="PS51846">
    <property type="entry name" value="CNNM"/>
    <property type="match status" value="1"/>
</dbReference>
<dbReference type="OrthoDB" id="5353557at2759"/>
<dbReference type="GO" id="GO:0010960">
    <property type="term" value="P:magnesium ion homeostasis"/>
    <property type="evidence" value="ECO:0007669"/>
    <property type="project" value="InterPro"/>
</dbReference>
<accession>A0A0C2N080</accession>
<keyword evidence="4" id="KW-0677">Repeat</keyword>
<dbReference type="FunFam" id="3.10.580.10:FF:000006">
    <property type="entry name" value="DUF21 and CBS domain protein"/>
    <property type="match status" value="1"/>
</dbReference>
<keyword evidence="7" id="KW-0129">CBS domain</keyword>
<reference evidence="13 14" key="1">
    <citation type="journal article" date="2014" name="Genome Biol. Evol.">
        <title>The genome of the myxosporean Thelohanellus kitauei shows adaptations to nutrient acquisition within its fish host.</title>
        <authorList>
            <person name="Yang Y."/>
            <person name="Xiong J."/>
            <person name="Zhou Z."/>
            <person name="Huo F."/>
            <person name="Miao W."/>
            <person name="Ran C."/>
            <person name="Liu Y."/>
            <person name="Zhang J."/>
            <person name="Feng J."/>
            <person name="Wang M."/>
            <person name="Wang M."/>
            <person name="Wang L."/>
            <person name="Yao B."/>
        </authorList>
    </citation>
    <scope>NUCLEOTIDE SEQUENCE [LARGE SCALE GENOMIC DNA]</scope>
    <source>
        <strain evidence="13">Wuqing</strain>
    </source>
</reference>
<keyword evidence="3 8" id="KW-0812">Transmembrane</keyword>
<dbReference type="InterPro" id="IPR044751">
    <property type="entry name" value="Ion_transp-like_CBS"/>
</dbReference>
<keyword evidence="14" id="KW-1185">Reference proteome</keyword>
<comment type="similarity">
    <text evidence="2">Belongs to the ACDP family.</text>
</comment>
<feature type="domain" description="CBS" evidence="11">
    <location>
        <begin position="231"/>
        <end position="292"/>
    </location>
</feature>
<dbReference type="Proteomes" id="UP000031668">
    <property type="component" value="Unassembled WGS sequence"/>
</dbReference>
<evidence type="ECO:0000256" key="8">
    <source>
        <dbReference type="PROSITE-ProRule" id="PRU01193"/>
    </source>
</evidence>
<dbReference type="GO" id="GO:1905941">
    <property type="term" value="P:positive regulation of gonad development"/>
    <property type="evidence" value="ECO:0007669"/>
    <property type="project" value="UniProtKB-ARBA"/>
</dbReference>
<organism evidence="13 14">
    <name type="scientific">Thelohanellus kitauei</name>
    <name type="common">Myxosporean</name>
    <dbReference type="NCBI Taxonomy" id="669202"/>
    <lineage>
        <taxon>Eukaryota</taxon>
        <taxon>Metazoa</taxon>
        <taxon>Cnidaria</taxon>
        <taxon>Myxozoa</taxon>
        <taxon>Myxosporea</taxon>
        <taxon>Bivalvulida</taxon>
        <taxon>Platysporina</taxon>
        <taxon>Myxobolidae</taxon>
        <taxon>Thelohanellus</taxon>
    </lineage>
</organism>
<dbReference type="InterPro" id="IPR045095">
    <property type="entry name" value="ACDP"/>
</dbReference>
<dbReference type="GO" id="GO:0022857">
    <property type="term" value="F:transmembrane transporter activity"/>
    <property type="evidence" value="ECO:0007669"/>
    <property type="project" value="TreeGrafter"/>
</dbReference>
<dbReference type="GO" id="GO:0032026">
    <property type="term" value="P:response to magnesium ion"/>
    <property type="evidence" value="ECO:0007669"/>
    <property type="project" value="UniProtKB-ARBA"/>
</dbReference>
<proteinExistence type="inferred from homology"/>
<evidence type="ECO:0000256" key="4">
    <source>
        <dbReference type="ARBA" id="ARBA00022737"/>
    </source>
</evidence>
<dbReference type="Pfam" id="PF01595">
    <property type="entry name" value="CNNM"/>
    <property type="match status" value="1"/>
</dbReference>
<dbReference type="GO" id="GO:0005886">
    <property type="term" value="C:plasma membrane"/>
    <property type="evidence" value="ECO:0007669"/>
    <property type="project" value="TreeGrafter"/>
</dbReference>
<feature type="transmembrane region" description="Helical" evidence="10">
    <location>
        <begin position="159"/>
        <end position="176"/>
    </location>
</feature>
<dbReference type="GO" id="GO:0040018">
    <property type="term" value="P:positive regulation of multicellular organism growth"/>
    <property type="evidence" value="ECO:0007669"/>
    <property type="project" value="UniProtKB-ARBA"/>
</dbReference>
<evidence type="ECO:0000313" key="14">
    <source>
        <dbReference type="Proteomes" id="UP000031668"/>
    </source>
</evidence>
<dbReference type="EMBL" id="JWZT01002281">
    <property type="protein sequence ID" value="KII69775.1"/>
    <property type="molecule type" value="Genomic_DNA"/>
</dbReference>
<evidence type="ECO:0000259" key="11">
    <source>
        <dbReference type="PROSITE" id="PS51371"/>
    </source>
</evidence>
<dbReference type="PANTHER" id="PTHR12064">
    <property type="entry name" value="METAL TRANSPORTER CNNM"/>
    <property type="match status" value="1"/>
</dbReference>
<dbReference type="CDD" id="cd04590">
    <property type="entry name" value="CBS_pair_CorC_HlyC_assoc"/>
    <property type="match status" value="1"/>
</dbReference>
<keyword evidence="6 8" id="KW-0472">Membrane</keyword>
<dbReference type="OMA" id="MIQVVEG"/>
<protein>
    <submittedName>
        <fullName evidence="13">Metal transporter CNNM2</fullName>
    </submittedName>
</protein>